<sequence>GASLSLLSHKTEKVFIRASSEVRRGEKNAGEEAGKGGGREEEGKEGEEKNRRVGL</sequence>
<feature type="region of interest" description="Disordered" evidence="1">
    <location>
        <begin position="1"/>
        <end position="55"/>
    </location>
</feature>
<evidence type="ECO:0000313" key="3">
    <source>
        <dbReference type="Proteomes" id="UP000033428"/>
    </source>
</evidence>
<reference evidence="2 3" key="1">
    <citation type="submission" date="2015-02" db="EMBL/GenBank/DDBJ databases">
        <title>Single-cell genomics of uncultivated deep-branching MTB reveals a conserved set of magnetosome genes.</title>
        <authorList>
            <person name="Kolinko S."/>
            <person name="Richter M."/>
            <person name="Glockner F.O."/>
            <person name="Brachmann A."/>
            <person name="Schuler D."/>
        </authorList>
    </citation>
    <scope>NUCLEOTIDE SEQUENCE [LARGE SCALE GENOMIC DNA]</scope>
    <source>
        <strain evidence="2">SKK-01</strain>
    </source>
</reference>
<organism evidence="2 3">
    <name type="scientific">Candidatus Omnitrophus magneticus</name>
    <dbReference type="NCBI Taxonomy" id="1609969"/>
    <lineage>
        <taxon>Bacteria</taxon>
        <taxon>Pseudomonadati</taxon>
        <taxon>Candidatus Omnitrophota</taxon>
        <taxon>Candidatus Omnitrophus</taxon>
    </lineage>
</organism>
<evidence type="ECO:0000256" key="1">
    <source>
        <dbReference type="SAM" id="MobiDB-lite"/>
    </source>
</evidence>
<dbReference type="AlphaFoldDB" id="A0A0F0CPP6"/>
<gene>
    <name evidence="2" type="ORF">OMAG_002632</name>
</gene>
<comment type="caution">
    <text evidence="2">The sequence shown here is derived from an EMBL/GenBank/DDBJ whole genome shotgun (WGS) entry which is preliminary data.</text>
</comment>
<proteinExistence type="predicted"/>
<feature type="non-terminal residue" evidence="2">
    <location>
        <position position="1"/>
    </location>
</feature>
<evidence type="ECO:0000313" key="2">
    <source>
        <dbReference type="EMBL" id="KJJ83496.1"/>
    </source>
</evidence>
<dbReference type="EMBL" id="JYNY01000555">
    <property type="protein sequence ID" value="KJJ83496.1"/>
    <property type="molecule type" value="Genomic_DNA"/>
</dbReference>
<protein>
    <submittedName>
        <fullName evidence="2">Uncharacterized protein</fullName>
    </submittedName>
</protein>
<keyword evidence="3" id="KW-1185">Reference proteome</keyword>
<accession>A0A0F0CPP6</accession>
<dbReference type="Proteomes" id="UP000033428">
    <property type="component" value="Unassembled WGS sequence"/>
</dbReference>
<name>A0A0F0CPP6_9BACT</name>
<feature type="compositionally biased region" description="Basic and acidic residues" evidence="1">
    <location>
        <begin position="9"/>
        <end position="55"/>
    </location>
</feature>